<dbReference type="EMBL" id="JBEPMC010000001">
    <property type="protein sequence ID" value="MET3577501.1"/>
    <property type="molecule type" value="Genomic_DNA"/>
</dbReference>
<dbReference type="Proteomes" id="UP001549204">
    <property type="component" value="Unassembled WGS sequence"/>
</dbReference>
<evidence type="ECO:0000313" key="1">
    <source>
        <dbReference type="EMBL" id="MET3577501.1"/>
    </source>
</evidence>
<name>A0ABV2GGT6_9HYPH</name>
<accession>A0ABV2GGT6</accession>
<comment type="caution">
    <text evidence="1">The sequence shown here is derived from an EMBL/GenBank/DDBJ whole genome shotgun (WGS) entry which is preliminary data.</text>
</comment>
<reference evidence="1 2" key="1">
    <citation type="submission" date="2024-06" db="EMBL/GenBank/DDBJ databases">
        <title>Genomic Encyclopedia of Type Strains, Phase IV (KMG-IV): sequencing the most valuable type-strain genomes for metagenomic binning, comparative biology and taxonomic classification.</title>
        <authorList>
            <person name="Goeker M."/>
        </authorList>
    </citation>
    <scope>NUCLEOTIDE SEQUENCE [LARGE SCALE GENOMIC DNA]</scope>
    <source>
        <strain evidence="1 2">DSM 100022</strain>
    </source>
</reference>
<gene>
    <name evidence="1" type="ORF">ABID19_000516</name>
</gene>
<sequence>MELAGSEDWRGTTLLTAAVERIVTLLRAAA</sequence>
<keyword evidence="2" id="KW-1185">Reference proteome</keyword>
<proteinExistence type="predicted"/>
<protein>
    <submittedName>
        <fullName evidence="1">Uncharacterized protein</fullName>
    </submittedName>
</protein>
<organism evidence="1 2">
    <name type="scientific">Mesorhizobium robiniae</name>
    <dbReference type="NCBI Taxonomy" id="559315"/>
    <lineage>
        <taxon>Bacteria</taxon>
        <taxon>Pseudomonadati</taxon>
        <taxon>Pseudomonadota</taxon>
        <taxon>Alphaproteobacteria</taxon>
        <taxon>Hyphomicrobiales</taxon>
        <taxon>Phyllobacteriaceae</taxon>
        <taxon>Mesorhizobium</taxon>
    </lineage>
</organism>
<evidence type="ECO:0000313" key="2">
    <source>
        <dbReference type="Proteomes" id="UP001549204"/>
    </source>
</evidence>